<organism evidence="5 6">
    <name type="scientific">Phycomyces blakesleeanus</name>
    <dbReference type="NCBI Taxonomy" id="4837"/>
    <lineage>
        <taxon>Eukaryota</taxon>
        <taxon>Fungi</taxon>
        <taxon>Fungi incertae sedis</taxon>
        <taxon>Mucoromycota</taxon>
        <taxon>Mucoromycotina</taxon>
        <taxon>Mucoromycetes</taxon>
        <taxon>Mucorales</taxon>
        <taxon>Phycomycetaceae</taxon>
        <taxon>Phycomyces</taxon>
    </lineage>
</organism>
<dbReference type="Gene3D" id="1.10.150.50">
    <property type="entry name" value="Transcription Factor, Ets-1"/>
    <property type="match status" value="1"/>
</dbReference>
<evidence type="ECO:0000256" key="1">
    <source>
        <dbReference type="SAM" id="MobiDB-lite"/>
    </source>
</evidence>
<feature type="region of interest" description="Disordered" evidence="1">
    <location>
        <begin position="422"/>
        <end position="556"/>
    </location>
</feature>
<dbReference type="PROSITE" id="PS50105">
    <property type="entry name" value="SAM_DOMAIN"/>
    <property type="match status" value="1"/>
</dbReference>
<dbReference type="SUPFAM" id="SSF47769">
    <property type="entry name" value="SAM/Pointed domain"/>
    <property type="match status" value="1"/>
</dbReference>
<feature type="compositionally biased region" description="Low complexity" evidence="1">
    <location>
        <begin position="249"/>
        <end position="267"/>
    </location>
</feature>
<protein>
    <recommendedName>
        <fullName evidence="7">PH domain-containing protein</fullName>
    </recommendedName>
</protein>
<feature type="compositionally biased region" description="Polar residues" evidence="1">
    <location>
        <begin position="546"/>
        <end position="556"/>
    </location>
</feature>
<dbReference type="PANTHER" id="PTHR22902">
    <property type="entry name" value="SESQUIPEDALIAN"/>
    <property type="match status" value="1"/>
</dbReference>
<feature type="compositionally biased region" description="Basic and acidic residues" evidence="1">
    <location>
        <begin position="437"/>
        <end position="446"/>
    </location>
</feature>
<feature type="compositionally biased region" description="Polar residues" evidence="1">
    <location>
        <begin position="512"/>
        <end position="537"/>
    </location>
</feature>
<sequence length="719" mass="80548">MDHVAAWLSSVGLQSVADNFVDQEITGDILLDLDVDALKELGISTFGKRHKVMHAITGLKKEYQQDGAKVEAPSNNQSIPTPAVAHSIGTTPLPTSDSQVTTTTTRLITNTKDIHSSPPSPIDTDGLYQYPRKAPLPPMTSAEDTDRNTYNHLSPLPRSQQHDSMRPISPQSLESSNVSRSNTFNTISSKKSNSSNATNATSKSSDRSLGHNIGLPHRMPSQKSTSSSELDTKHSSTFSGRPDWASEIPTSAVTVTPSPSTKSVPPSNNLRPTNPHTLSVSSVEPTDDARVSTDAAQAPEHEGWLHKQGDKYKTWNKRWFVLKGIHLFYFKSPKDVRMKGIVNLRNYRIIVDASIHSGKYCFKAQHDKERTFYFYTDNEESMRMWVKMLMKATIARDFQAPVMSSNHIATVPLEVARKMRPRPPSVIMYKNQPTGKQGEEVKMERLQEEEESSGGIAASASASVSAKPNTTTTTNAHTHTPTSTNTTNTTTTSSSSFSMRHSFDPEDRSNKSSDLSQYLKQSKSTQRLSQEMQQRHQQALKPRKLSFQSSKRSTVSSDDYLHQHNHHHHDYHQSGGDLTREEYIDWVNQHLLHKDHISDLSSGFQDGRVLIVLLEAISQQRVHRPSFQKGESASTIALELLVAAFKFMNSQDIHSDGRYTLKEIFNGNEQKVVEMIDSLRDWEEGIYEEQQINAIHRKDSFPWPTSSVSTQRMSRPGMI</sequence>
<accession>A0ABR3AI30</accession>
<evidence type="ECO:0000259" key="3">
    <source>
        <dbReference type="PROSITE" id="PS50021"/>
    </source>
</evidence>
<dbReference type="PANTHER" id="PTHR22902:SF39">
    <property type="entry name" value="PH DOMAIN-CONTAINING PROTEIN-RELATED"/>
    <property type="match status" value="1"/>
</dbReference>
<name>A0ABR3AI30_PHYBL</name>
<dbReference type="Gene3D" id="2.30.29.30">
    <property type="entry name" value="Pleckstrin-homology domain (PH domain)/Phosphotyrosine-binding domain (PTB)"/>
    <property type="match status" value="1"/>
</dbReference>
<feature type="compositionally biased region" description="Low complexity" evidence="1">
    <location>
        <begin position="453"/>
        <end position="496"/>
    </location>
</feature>
<dbReference type="Proteomes" id="UP001448207">
    <property type="component" value="Unassembled WGS sequence"/>
</dbReference>
<dbReference type="InterPro" id="IPR001849">
    <property type="entry name" value="PH_domain"/>
</dbReference>
<evidence type="ECO:0008006" key="7">
    <source>
        <dbReference type="Google" id="ProtNLM"/>
    </source>
</evidence>
<dbReference type="Gene3D" id="1.10.418.10">
    <property type="entry name" value="Calponin-like domain"/>
    <property type="match status" value="1"/>
</dbReference>
<dbReference type="SUPFAM" id="SSF50729">
    <property type="entry name" value="PH domain-like"/>
    <property type="match status" value="1"/>
</dbReference>
<dbReference type="PROSITE" id="PS50003">
    <property type="entry name" value="PH_DOMAIN"/>
    <property type="match status" value="1"/>
</dbReference>
<dbReference type="InterPro" id="IPR013761">
    <property type="entry name" value="SAM/pointed_sf"/>
</dbReference>
<feature type="compositionally biased region" description="Polar residues" evidence="1">
    <location>
        <begin position="221"/>
        <end position="239"/>
    </location>
</feature>
<evidence type="ECO:0000313" key="6">
    <source>
        <dbReference type="Proteomes" id="UP001448207"/>
    </source>
</evidence>
<dbReference type="InterPro" id="IPR036872">
    <property type="entry name" value="CH_dom_sf"/>
</dbReference>
<feature type="compositionally biased region" description="Low complexity" evidence="1">
    <location>
        <begin position="181"/>
        <end position="203"/>
    </location>
</feature>
<feature type="region of interest" description="Disordered" evidence="1">
    <location>
        <begin position="108"/>
        <end position="286"/>
    </location>
</feature>
<dbReference type="InterPro" id="IPR011993">
    <property type="entry name" value="PH-like_dom_sf"/>
</dbReference>
<comment type="caution">
    <text evidence="5">The sequence shown here is derived from an EMBL/GenBank/DDBJ whole genome shotgun (WGS) entry which is preliminary data.</text>
</comment>
<feature type="compositionally biased region" description="Basic and acidic residues" evidence="1">
    <location>
        <begin position="501"/>
        <end position="511"/>
    </location>
</feature>
<feature type="domain" description="SAM" evidence="4">
    <location>
        <begin position="1"/>
        <end position="62"/>
    </location>
</feature>
<dbReference type="SMART" id="SM00233">
    <property type="entry name" value="PH"/>
    <property type="match status" value="1"/>
</dbReference>
<dbReference type="Pfam" id="PF00307">
    <property type="entry name" value="CH"/>
    <property type="match status" value="1"/>
</dbReference>
<dbReference type="Pfam" id="PF07647">
    <property type="entry name" value="SAM_2"/>
    <property type="match status" value="1"/>
</dbReference>
<proteinExistence type="predicted"/>
<feature type="domain" description="PH" evidence="2">
    <location>
        <begin position="298"/>
        <end position="394"/>
    </location>
</feature>
<feature type="domain" description="Calponin-homology (CH)" evidence="3">
    <location>
        <begin position="577"/>
        <end position="684"/>
    </location>
</feature>
<reference evidence="5 6" key="1">
    <citation type="submission" date="2024-04" db="EMBL/GenBank/DDBJ databases">
        <title>Symmetric and asymmetric DNA N6-adenine methylation regulates different biological responses in Mucorales.</title>
        <authorList>
            <consortium name="Lawrence Berkeley National Laboratory"/>
            <person name="Lax C."/>
            <person name="Mondo S.J."/>
            <person name="Osorio-Concepcion M."/>
            <person name="Muszewska A."/>
            <person name="Corrochano-Luque M."/>
            <person name="Gutierrez G."/>
            <person name="Riley R."/>
            <person name="Lipzen A."/>
            <person name="Guo J."/>
            <person name="Hundley H."/>
            <person name="Amirebrahimi M."/>
            <person name="Ng V."/>
            <person name="Lorenzo-Gutierrez D."/>
            <person name="Binder U."/>
            <person name="Yang J."/>
            <person name="Song Y."/>
            <person name="Canovas D."/>
            <person name="Navarro E."/>
            <person name="Freitag M."/>
            <person name="Gabaldon T."/>
            <person name="Grigoriev I.V."/>
            <person name="Corrochano L.M."/>
            <person name="Nicolas F.E."/>
            <person name="Garre V."/>
        </authorList>
    </citation>
    <scope>NUCLEOTIDE SEQUENCE [LARGE SCALE GENOMIC DNA]</scope>
    <source>
        <strain evidence="5 6">L51</strain>
    </source>
</reference>
<evidence type="ECO:0000313" key="5">
    <source>
        <dbReference type="EMBL" id="KAL0074945.1"/>
    </source>
</evidence>
<dbReference type="InterPro" id="IPR001715">
    <property type="entry name" value="CH_dom"/>
</dbReference>
<keyword evidence="6" id="KW-1185">Reference proteome</keyword>
<dbReference type="Pfam" id="PF00169">
    <property type="entry name" value="PH"/>
    <property type="match status" value="1"/>
</dbReference>
<evidence type="ECO:0000259" key="2">
    <source>
        <dbReference type="PROSITE" id="PS50003"/>
    </source>
</evidence>
<feature type="compositionally biased region" description="Polar residues" evidence="1">
    <location>
        <begin position="268"/>
        <end position="284"/>
    </location>
</feature>
<feature type="compositionally biased region" description="Polar residues" evidence="1">
    <location>
        <begin position="169"/>
        <end position="180"/>
    </location>
</feature>
<dbReference type="InterPro" id="IPR045188">
    <property type="entry name" value="Boi1/Boi2-like"/>
</dbReference>
<dbReference type="InterPro" id="IPR001660">
    <property type="entry name" value="SAM"/>
</dbReference>
<dbReference type="SUPFAM" id="SSF47576">
    <property type="entry name" value="Calponin-homology domain, CH-domain"/>
    <property type="match status" value="1"/>
</dbReference>
<dbReference type="EMBL" id="JBCLYO010000039">
    <property type="protein sequence ID" value="KAL0074945.1"/>
    <property type="molecule type" value="Genomic_DNA"/>
</dbReference>
<gene>
    <name evidence="5" type="ORF">J3Q64DRAFT_1388495</name>
</gene>
<dbReference type="CDD" id="cd09535">
    <property type="entry name" value="SAM_BOI-like_fungal"/>
    <property type="match status" value="1"/>
</dbReference>
<evidence type="ECO:0000259" key="4">
    <source>
        <dbReference type="PROSITE" id="PS50105"/>
    </source>
</evidence>
<dbReference type="SMART" id="SM00454">
    <property type="entry name" value="SAM"/>
    <property type="match status" value="1"/>
</dbReference>
<dbReference type="PROSITE" id="PS50021">
    <property type="entry name" value="CH"/>
    <property type="match status" value="1"/>
</dbReference>